<name>A0A1E3P5D5_WICAA</name>
<gene>
    <name evidence="8" type="ORF">WICANDRAFT_89436</name>
</gene>
<protein>
    <recommendedName>
        <fullName evidence="7">ORC6 first cyclin-like domain-containing protein</fullName>
    </recommendedName>
</protein>
<dbReference type="OrthoDB" id="5367324at2759"/>
<evidence type="ECO:0000256" key="2">
    <source>
        <dbReference type="ARBA" id="ARBA00010840"/>
    </source>
</evidence>
<evidence type="ECO:0000313" key="9">
    <source>
        <dbReference type="Proteomes" id="UP000094112"/>
    </source>
</evidence>
<evidence type="ECO:0000256" key="5">
    <source>
        <dbReference type="ARBA" id="ARBA00023242"/>
    </source>
</evidence>
<comment type="subcellular location">
    <subcellularLocation>
        <location evidence="1">Nucleus</location>
    </subcellularLocation>
</comment>
<dbReference type="GeneID" id="30203431"/>
<proteinExistence type="inferred from homology"/>
<evidence type="ECO:0000259" key="7">
    <source>
        <dbReference type="Pfam" id="PF05460"/>
    </source>
</evidence>
<dbReference type="GO" id="GO:0005664">
    <property type="term" value="C:nuclear origin of replication recognition complex"/>
    <property type="evidence" value="ECO:0007669"/>
    <property type="project" value="InterPro"/>
</dbReference>
<dbReference type="InterPro" id="IPR008721">
    <property type="entry name" value="ORC6_cyclin_first"/>
</dbReference>
<evidence type="ECO:0000313" key="8">
    <source>
        <dbReference type="EMBL" id="ODQ60538.1"/>
    </source>
</evidence>
<keyword evidence="9" id="KW-1185">Reference proteome</keyword>
<dbReference type="GO" id="GO:0003677">
    <property type="term" value="F:DNA binding"/>
    <property type="evidence" value="ECO:0007669"/>
    <property type="project" value="UniProtKB-KW"/>
</dbReference>
<feature type="region of interest" description="Disordered" evidence="6">
    <location>
        <begin position="142"/>
        <end position="161"/>
    </location>
</feature>
<sequence length="351" mass="39461">MSSPFILTALRDVAPTLSEPYPQELKRLIDNLYNSSKHKIQLKQNEEIARYHICAIIAVNKLKQELGLLDPLLDKSPVPTRTVLQLLHLFETSLQIKGSKSTPVSTPQKKRALEVEVTPPSTKRRGRPPSAKKLPLTERLVALSSQTSKTPETSPIKSKTAAFFKTSNGSPSVKSPTKYPGSSTYSSPSKHMQLLSASEITGLCNKFQLETSIIENILETFKQYCSKVSNEWVLLCGLIINCYFVINHKVISENVGSKTNVIKTMFSLQNGGLMLDEVNKSITIVQNLITHNKWFKQLKMKNDLSFEEQTIASTSGNMISKSSQFRSERSQKDYKEWVETIKHNISRCINT</sequence>
<dbReference type="STRING" id="683960.A0A1E3P5D5"/>
<dbReference type="Proteomes" id="UP000094112">
    <property type="component" value="Unassembled WGS sequence"/>
</dbReference>
<feature type="region of interest" description="Disordered" evidence="6">
    <location>
        <begin position="98"/>
        <end position="137"/>
    </location>
</feature>
<evidence type="ECO:0000256" key="6">
    <source>
        <dbReference type="SAM" id="MobiDB-lite"/>
    </source>
</evidence>
<comment type="similarity">
    <text evidence="2">Belongs to the ORC6 family.</text>
</comment>
<dbReference type="AlphaFoldDB" id="A0A1E3P5D5"/>
<dbReference type="EMBL" id="KV454209">
    <property type="protein sequence ID" value="ODQ60538.1"/>
    <property type="molecule type" value="Genomic_DNA"/>
</dbReference>
<feature type="compositionally biased region" description="Polar residues" evidence="6">
    <location>
        <begin position="143"/>
        <end position="157"/>
    </location>
</feature>
<dbReference type="PIRSF" id="PIRSF022941">
    <property type="entry name" value="ORC6_fun"/>
    <property type="match status" value="1"/>
</dbReference>
<dbReference type="InterPro" id="IPR016811">
    <property type="entry name" value="ORC6_fun"/>
</dbReference>
<evidence type="ECO:0000256" key="1">
    <source>
        <dbReference type="ARBA" id="ARBA00004123"/>
    </source>
</evidence>
<feature type="region of interest" description="Disordered" evidence="6">
    <location>
        <begin position="166"/>
        <end position="185"/>
    </location>
</feature>
<keyword evidence="4" id="KW-0238">DNA-binding</keyword>
<evidence type="ECO:0000256" key="4">
    <source>
        <dbReference type="ARBA" id="ARBA00023125"/>
    </source>
</evidence>
<keyword evidence="5" id="KW-0539">Nucleus</keyword>
<reference evidence="8 9" key="1">
    <citation type="journal article" date="2016" name="Proc. Natl. Acad. Sci. U.S.A.">
        <title>Comparative genomics of biotechnologically important yeasts.</title>
        <authorList>
            <person name="Riley R."/>
            <person name="Haridas S."/>
            <person name="Wolfe K.H."/>
            <person name="Lopes M.R."/>
            <person name="Hittinger C.T."/>
            <person name="Goeker M."/>
            <person name="Salamov A.A."/>
            <person name="Wisecaver J.H."/>
            <person name="Long T.M."/>
            <person name="Calvey C.H."/>
            <person name="Aerts A.L."/>
            <person name="Barry K.W."/>
            <person name="Choi C."/>
            <person name="Clum A."/>
            <person name="Coughlan A.Y."/>
            <person name="Deshpande S."/>
            <person name="Douglass A.P."/>
            <person name="Hanson S.J."/>
            <person name="Klenk H.-P."/>
            <person name="LaButti K.M."/>
            <person name="Lapidus A."/>
            <person name="Lindquist E.A."/>
            <person name="Lipzen A.M."/>
            <person name="Meier-Kolthoff J.P."/>
            <person name="Ohm R.A."/>
            <person name="Otillar R.P."/>
            <person name="Pangilinan J.L."/>
            <person name="Peng Y."/>
            <person name="Rokas A."/>
            <person name="Rosa C.A."/>
            <person name="Scheuner C."/>
            <person name="Sibirny A.A."/>
            <person name="Slot J.C."/>
            <person name="Stielow J.B."/>
            <person name="Sun H."/>
            <person name="Kurtzman C.P."/>
            <person name="Blackwell M."/>
            <person name="Grigoriev I.V."/>
            <person name="Jeffries T.W."/>
        </authorList>
    </citation>
    <scope>NUCLEOTIDE SEQUENCE [LARGE SCALE GENOMIC DNA]</scope>
    <source>
        <strain evidence="9">ATCC 58044 / CBS 1984 / NCYC 433 / NRRL Y-366-8</strain>
    </source>
</reference>
<organism evidence="8 9">
    <name type="scientific">Wickerhamomyces anomalus (strain ATCC 58044 / CBS 1984 / NCYC 433 / NRRL Y-366-8)</name>
    <name type="common">Yeast</name>
    <name type="synonym">Hansenula anomala</name>
    <dbReference type="NCBI Taxonomy" id="683960"/>
    <lineage>
        <taxon>Eukaryota</taxon>
        <taxon>Fungi</taxon>
        <taxon>Dikarya</taxon>
        <taxon>Ascomycota</taxon>
        <taxon>Saccharomycotina</taxon>
        <taxon>Saccharomycetes</taxon>
        <taxon>Phaffomycetales</taxon>
        <taxon>Wickerhamomycetaceae</taxon>
        <taxon>Wickerhamomyces</taxon>
    </lineage>
</organism>
<feature type="compositionally biased region" description="Polar residues" evidence="6">
    <location>
        <begin position="98"/>
        <end position="107"/>
    </location>
</feature>
<keyword evidence="3" id="KW-0235">DNA replication</keyword>
<feature type="domain" description="ORC6 first cyclin-like" evidence="7">
    <location>
        <begin position="10"/>
        <end position="97"/>
    </location>
</feature>
<dbReference type="RefSeq" id="XP_019039745.1">
    <property type="nucleotide sequence ID" value="XM_019186185.1"/>
</dbReference>
<evidence type="ECO:0000256" key="3">
    <source>
        <dbReference type="ARBA" id="ARBA00022705"/>
    </source>
</evidence>
<accession>A0A1E3P5D5</accession>
<dbReference type="GO" id="GO:0006260">
    <property type="term" value="P:DNA replication"/>
    <property type="evidence" value="ECO:0007669"/>
    <property type="project" value="UniProtKB-KW"/>
</dbReference>
<dbReference type="Pfam" id="PF05460">
    <property type="entry name" value="ORC6"/>
    <property type="match status" value="1"/>
</dbReference>